<dbReference type="AlphaFoldDB" id="A0A0F9AWG2"/>
<gene>
    <name evidence="1" type="ORF">LCGC14_2522550</name>
</gene>
<proteinExistence type="predicted"/>
<feature type="non-terminal residue" evidence="1">
    <location>
        <position position="1"/>
    </location>
</feature>
<protein>
    <submittedName>
        <fullName evidence="1">Uncharacterized protein</fullName>
    </submittedName>
</protein>
<evidence type="ECO:0000313" key="1">
    <source>
        <dbReference type="EMBL" id="KKL13760.1"/>
    </source>
</evidence>
<name>A0A0F9AWG2_9ZZZZ</name>
<comment type="caution">
    <text evidence="1">The sequence shown here is derived from an EMBL/GenBank/DDBJ whole genome shotgun (WGS) entry which is preliminary data.</text>
</comment>
<dbReference type="EMBL" id="LAZR01040732">
    <property type="protein sequence ID" value="KKL13760.1"/>
    <property type="molecule type" value="Genomic_DNA"/>
</dbReference>
<organism evidence="1">
    <name type="scientific">marine sediment metagenome</name>
    <dbReference type="NCBI Taxonomy" id="412755"/>
    <lineage>
        <taxon>unclassified sequences</taxon>
        <taxon>metagenomes</taxon>
        <taxon>ecological metagenomes</taxon>
    </lineage>
</organism>
<accession>A0A0F9AWG2</accession>
<reference evidence="1" key="1">
    <citation type="journal article" date="2015" name="Nature">
        <title>Complex archaea that bridge the gap between prokaryotes and eukaryotes.</title>
        <authorList>
            <person name="Spang A."/>
            <person name="Saw J.H."/>
            <person name="Jorgensen S.L."/>
            <person name="Zaremba-Niedzwiedzka K."/>
            <person name="Martijn J."/>
            <person name="Lind A.E."/>
            <person name="van Eijk R."/>
            <person name="Schleper C."/>
            <person name="Guy L."/>
            <person name="Ettema T.J."/>
        </authorList>
    </citation>
    <scope>NUCLEOTIDE SEQUENCE</scope>
</reference>
<sequence length="255" mass="30456">IEDLSRQQQKKIKKIKGEMIKPYDLYYFPKKDLDLLTINIVLRLTHLIDEYIKPNVIVERGSYKLQTPEGSPELLFPILYDINLKINKVYKMKIPTKIIMDKDMREGFYEVFTTSSEFIKEMEEKGIRIMDVLNQHIRRKMKEILDLKPDWNGERAKSYKKETFNRAKNFLISLMQDFWILYNIELDIPMIFPGIDGDIDIEWKNERFQLLISIPVKSENLAGLYGSDYAEDEIELDFDISKTNIRLLSWLRRQM</sequence>